<reference evidence="1 2" key="1">
    <citation type="journal article" date="2018" name="Antonie Van Leeuwenhoek">
        <title>Larkinella terrae sp. nov., isolated from soil on Jeju Island, South Korea.</title>
        <authorList>
            <person name="Ten L.N."/>
            <person name="Jeon J."/>
            <person name="Park S.J."/>
            <person name="Park S."/>
            <person name="Lee S.Y."/>
            <person name="Kim M.K."/>
            <person name="Jung H.Y."/>
        </authorList>
    </citation>
    <scope>NUCLEOTIDE SEQUENCE [LARGE SCALE GENOMIC DNA]</scope>
    <source>
        <strain evidence="1 2">KCTC 52001</strain>
    </source>
</reference>
<dbReference type="AlphaFoldDB" id="A0A7K0EFZ4"/>
<organism evidence="1 2">
    <name type="scientific">Larkinella terrae</name>
    <dbReference type="NCBI Taxonomy" id="2025311"/>
    <lineage>
        <taxon>Bacteria</taxon>
        <taxon>Pseudomonadati</taxon>
        <taxon>Bacteroidota</taxon>
        <taxon>Cytophagia</taxon>
        <taxon>Cytophagales</taxon>
        <taxon>Spirosomataceae</taxon>
        <taxon>Larkinella</taxon>
    </lineage>
</organism>
<comment type="caution">
    <text evidence="1">The sequence shown here is derived from an EMBL/GenBank/DDBJ whole genome shotgun (WGS) entry which is preliminary data.</text>
</comment>
<protein>
    <recommendedName>
        <fullName evidence="3">Cytochrome c domain-containing protein</fullName>
    </recommendedName>
</protein>
<dbReference type="EMBL" id="WJXZ01000002">
    <property type="protein sequence ID" value="MRS60622.1"/>
    <property type="molecule type" value="Genomic_DNA"/>
</dbReference>
<gene>
    <name evidence="1" type="ORF">GJJ30_04900</name>
</gene>
<accession>A0A7K0EFZ4</accession>
<evidence type="ECO:0000313" key="2">
    <source>
        <dbReference type="Proteomes" id="UP000441754"/>
    </source>
</evidence>
<dbReference type="RefSeq" id="WP_154173769.1">
    <property type="nucleotide sequence ID" value="NZ_WJXZ01000002.1"/>
</dbReference>
<sequence length="352" mass="38868">MKKHEFNRLIQPIRRIFCPENRNPYARKRVAGCCVLVGILLIKMVGACQNDGLIAIGNTRSFLPKLSQYGIFQGNPANLNPSADFHLYELASTLFTDYAGKQRLIKLPPGTSLAAQGDGFPAFPSGTMLVKTFYYDKNQRDPSNGKVIIETRLLVKTDLGWNVATYLWADDQQEATLVTSGFTKTVNWVDGNGTAQVIAYHVPSERECTTCHQLSGDVVPIGPKLRNLNRPVTRNNRTLNQLDYLQQAGILSALSSSSVSALPAYSDADLPLETRARAYAEINCAHCHQAAGYAASTKLFFNYELPYDQTTIARHKGQIIHLMETGKMPRLGTTVVDQTGLALLKSYINSLP</sequence>
<dbReference type="Proteomes" id="UP000441754">
    <property type="component" value="Unassembled WGS sequence"/>
</dbReference>
<evidence type="ECO:0008006" key="3">
    <source>
        <dbReference type="Google" id="ProtNLM"/>
    </source>
</evidence>
<evidence type="ECO:0000313" key="1">
    <source>
        <dbReference type="EMBL" id="MRS60622.1"/>
    </source>
</evidence>
<dbReference type="OrthoDB" id="338827at2"/>
<name>A0A7K0EFZ4_9BACT</name>
<proteinExistence type="predicted"/>
<keyword evidence="2" id="KW-1185">Reference proteome</keyword>